<dbReference type="SUPFAM" id="SSF116734">
    <property type="entry name" value="DNA methylase specificity domain"/>
    <property type="match status" value="1"/>
</dbReference>
<evidence type="ECO:0000256" key="1">
    <source>
        <dbReference type="ARBA" id="ARBA00010923"/>
    </source>
</evidence>
<comment type="similarity">
    <text evidence="1">Belongs to the type-I restriction system S methylase family.</text>
</comment>
<keyword evidence="3" id="KW-0238">DNA-binding</keyword>
<dbReference type="InterPro" id="IPR044946">
    <property type="entry name" value="Restrct_endonuc_typeI_TRD_sf"/>
</dbReference>
<keyword evidence="5" id="KW-0378">Hydrolase</keyword>
<keyword evidence="6" id="KW-1185">Reference proteome</keyword>
<dbReference type="PANTHER" id="PTHR30408">
    <property type="entry name" value="TYPE-1 RESTRICTION ENZYME ECOKI SPECIFICITY PROTEIN"/>
    <property type="match status" value="1"/>
</dbReference>
<protein>
    <submittedName>
        <fullName evidence="5">Restriction endonuclease subunit S</fullName>
    </submittedName>
</protein>
<dbReference type="InterPro" id="IPR000055">
    <property type="entry name" value="Restrct_endonuc_typeI_TRD"/>
</dbReference>
<evidence type="ECO:0000256" key="2">
    <source>
        <dbReference type="ARBA" id="ARBA00022747"/>
    </source>
</evidence>
<dbReference type="GO" id="GO:0004519">
    <property type="term" value="F:endonuclease activity"/>
    <property type="evidence" value="ECO:0007669"/>
    <property type="project" value="UniProtKB-KW"/>
</dbReference>
<dbReference type="EMBL" id="CP037940">
    <property type="protein sequence ID" value="QBO35780.1"/>
    <property type="molecule type" value="Genomic_DNA"/>
</dbReference>
<dbReference type="InterPro" id="IPR052021">
    <property type="entry name" value="Type-I_RS_S_subunit"/>
</dbReference>
<dbReference type="GO" id="GO:0003677">
    <property type="term" value="F:DNA binding"/>
    <property type="evidence" value="ECO:0007669"/>
    <property type="project" value="UniProtKB-KW"/>
</dbReference>
<dbReference type="CDD" id="cd17260">
    <property type="entry name" value="RMtype1_S_EcoEI-TRD1-CR1_like"/>
    <property type="match status" value="1"/>
</dbReference>
<evidence type="ECO:0000313" key="5">
    <source>
        <dbReference type="EMBL" id="QBO35780.1"/>
    </source>
</evidence>
<proteinExistence type="inferred from homology"/>
<accession>A0A4P6YSZ1</accession>
<organism evidence="5 6">
    <name type="scientific">Periweissella cryptocerci</name>
    <dbReference type="NCBI Taxonomy" id="2506420"/>
    <lineage>
        <taxon>Bacteria</taxon>
        <taxon>Bacillati</taxon>
        <taxon>Bacillota</taxon>
        <taxon>Bacilli</taxon>
        <taxon>Lactobacillales</taxon>
        <taxon>Lactobacillaceae</taxon>
        <taxon>Periweissella</taxon>
    </lineage>
</organism>
<feature type="domain" description="Type I restriction modification DNA specificity" evidence="4">
    <location>
        <begin position="3"/>
        <end position="173"/>
    </location>
</feature>
<gene>
    <name evidence="5" type="ORF">EQG49_04525</name>
</gene>
<dbReference type="Gene3D" id="3.90.220.20">
    <property type="entry name" value="DNA methylase specificity domains"/>
    <property type="match status" value="1"/>
</dbReference>
<dbReference type="AlphaFoldDB" id="A0A4P6YSZ1"/>
<dbReference type="KEGG" id="wei:EQG49_04525"/>
<evidence type="ECO:0000256" key="3">
    <source>
        <dbReference type="ARBA" id="ARBA00023125"/>
    </source>
</evidence>
<dbReference type="Pfam" id="PF01420">
    <property type="entry name" value="Methylase_S"/>
    <property type="match status" value="1"/>
</dbReference>
<sequence>MTTVQFNDVIDVNPKETIKKGALSKKLPMDGVETFTKYIKAYEITKFTGGVKFRNGDTLMARITPSLENGKTAYVDTLHQGEVAVGSTEFLVFRPKKDIILNEYIYYLATTPEFRDLAIKSMTGTSGRQRVQTDLLLGYEFNLPSLDTQRKIITLLDGMDSKIKLNKGINDNLAA</sequence>
<dbReference type="REBASE" id="305228">
    <property type="entry name" value="S2.WspKH42IP"/>
</dbReference>
<keyword evidence="5" id="KW-0540">Nuclease</keyword>
<dbReference type="Proteomes" id="UP000292886">
    <property type="component" value="Chromosome"/>
</dbReference>
<reference evidence="6" key="1">
    <citation type="submission" date="2019-03" db="EMBL/GenBank/DDBJ databases">
        <title>Weissella sp. 26KH-42 Genome sequencing.</title>
        <authorList>
            <person name="Heo J."/>
            <person name="Kim S.-J."/>
            <person name="Kim J.-S."/>
            <person name="Hong S.-B."/>
            <person name="Kwon S.-W."/>
        </authorList>
    </citation>
    <scope>NUCLEOTIDE SEQUENCE [LARGE SCALE GENOMIC DNA]</scope>
    <source>
        <strain evidence="6">26KH-42</strain>
    </source>
</reference>
<keyword evidence="2" id="KW-0680">Restriction system</keyword>
<evidence type="ECO:0000313" key="6">
    <source>
        <dbReference type="Proteomes" id="UP000292886"/>
    </source>
</evidence>
<keyword evidence="5" id="KW-0255">Endonuclease</keyword>
<dbReference type="RefSeq" id="WP_133362859.1">
    <property type="nucleotide sequence ID" value="NZ_CP037940.1"/>
</dbReference>
<dbReference type="GO" id="GO:0009307">
    <property type="term" value="P:DNA restriction-modification system"/>
    <property type="evidence" value="ECO:0007669"/>
    <property type="project" value="UniProtKB-KW"/>
</dbReference>
<dbReference type="PANTHER" id="PTHR30408:SF13">
    <property type="entry name" value="TYPE I RESTRICTION ENZYME HINDI SPECIFICITY SUBUNIT"/>
    <property type="match status" value="1"/>
</dbReference>
<name>A0A4P6YSZ1_9LACO</name>
<dbReference type="OrthoDB" id="9795776at2"/>
<evidence type="ECO:0000259" key="4">
    <source>
        <dbReference type="Pfam" id="PF01420"/>
    </source>
</evidence>